<organism evidence="1 2">
    <name type="scientific">Nonomuraea endophytica</name>
    <dbReference type="NCBI Taxonomy" id="714136"/>
    <lineage>
        <taxon>Bacteria</taxon>
        <taxon>Bacillati</taxon>
        <taxon>Actinomycetota</taxon>
        <taxon>Actinomycetes</taxon>
        <taxon>Streptosporangiales</taxon>
        <taxon>Streptosporangiaceae</taxon>
        <taxon>Nonomuraea</taxon>
    </lineage>
</organism>
<comment type="caution">
    <text evidence="1">The sequence shown here is derived from an EMBL/GenBank/DDBJ whole genome shotgun (WGS) entry which is preliminary data.</text>
</comment>
<dbReference type="RefSeq" id="WP_184964828.1">
    <property type="nucleotide sequence ID" value="NZ_JACHIN010000006.1"/>
</dbReference>
<protein>
    <submittedName>
        <fullName evidence="1">Uncharacterized protein</fullName>
    </submittedName>
</protein>
<evidence type="ECO:0000313" key="2">
    <source>
        <dbReference type="Proteomes" id="UP000568380"/>
    </source>
</evidence>
<gene>
    <name evidence="1" type="ORF">HNR40_004797</name>
</gene>
<reference evidence="1 2" key="1">
    <citation type="submission" date="2020-08" db="EMBL/GenBank/DDBJ databases">
        <title>Genomic Encyclopedia of Type Strains, Phase IV (KMG-IV): sequencing the most valuable type-strain genomes for metagenomic binning, comparative biology and taxonomic classification.</title>
        <authorList>
            <person name="Goeker M."/>
        </authorList>
    </citation>
    <scope>NUCLEOTIDE SEQUENCE [LARGE SCALE GENOMIC DNA]</scope>
    <source>
        <strain evidence="1 2">DSM 45385</strain>
    </source>
</reference>
<keyword evidence="2" id="KW-1185">Reference proteome</keyword>
<dbReference type="AlphaFoldDB" id="A0A7W8A5Z4"/>
<dbReference type="EMBL" id="JACHIN010000006">
    <property type="protein sequence ID" value="MBB5079311.1"/>
    <property type="molecule type" value="Genomic_DNA"/>
</dbReference>
<name>A0A7W8A5Z4_9ACTN</name>
<evidence type="ECO:0000313" key="1">
    <source>
        <dbReference type="EMBL" id="MBB5079311.1"/>
    </source>
</evidence>
<dbReference type="Proteomes" id="UP000568380">
    <property type="component" value="Unassembled WGS sequence"/>
</dbReference>
<accession>A0A7W8A5Z4</accession>
<sequence>MTDLGVLLPLRLETRFHGSELKVRVVPDDPWFVSHDPRLSPGERAALARYTADPGLPAFRELAAAVGAARAAYLVRSGGAGERSDVPLFPRIVGLPDRLRVWLAYVGEPVELVTTLEVRHELLAVDPDRNVRRWWEDFDVAKEAGLGCVLDLTGDPERIELLMVTGLGDTPASVLFEALRDEGRLGLVAPGTPTNSVDGGPAADLARDAATWWTLLDTEPGPDEALAGQALTGNAALLGPLPGAGAGHREESSAMVAALWPALFGFAGGEVQALGEDVPAWNLPVAEWAAGSLFPEGPFPALRVGAQPYGLLPATALEEWYTEEPEIDVPLLPALRRLRERWREAALNRGTVAGASIERLLALLGHVPTAPGYRHRVAAPLELWWQAQLMTGAAVSWADFDESWHSMHPLAEELGLRPLRRYGSRGPDQPVGLPMVVPAGMSKGDMVDVLESLLGLAASTPSAFSHTDGVVEAIGADPASLFLRLAVRSLQVAIGDVGREYLHEPQPALERLARDEDEIGRLQGWIGRTTYDMIWGGTPGALGFQRVHQAFKRLTEIGADRVERMLRACLDTACYRIDPWLIALPARRLQRALDAGAVPRLGAYGWVDAPRPGTPGPTEAGLLHAPSQAQALTATVLRDRAISDPEPSRWYMDLTSRSVRDAARIGEFVREGAHLAEALGREVERIAGTEVLVDALRERFPVRTEHAGRRVCDGLAVLAAYRDDPGFPWLPADKRPELAQLCGAVDVYGDLLVAEAVHHVTQGRAAVAGAAMDAAAGLGRPPELEVVRTRRQGRGVATSVVLALPDVPFAVLPADAQVLARLSPAALADPAAAAFVAAQTGGAAAWTWGARGRRVSLADLGLTPADALSLSLPDLERLALHALGQDGAGFDERAGSSCYERAVRLVALLGRTPAGPGAVAGAPGQPSPPGEIERDLRARYTRLRKAATALTTLLATPTPTASLLIACRAWGIVPAPALPHTPPSLEGEAEFAERARALLSSRLDGTPEPAGLDTAALLDAITELASPTGQLAILSRLAPPAVQRTALDLDWLTTMAAVRTPLARLEAQQLHGPALTAWSTKPGDHWQRVPDPRRLVVVYAPEGLDLSRATVVAATALDAWSEVIPETDQVTGAAFGFDAPAARAQQAILLAVPPEPGGVLGDDTLLRIVRETRLLAHARMARPADLGTDVMGLLPTLLVPATGATRTPIA</sequence>
<proteinExistence type="predicted"/>